<sequence length="536" mass="57689">MPAHAASDSGEVLNALVRARLAEESGAPAVALSALAMVSSAAPGLPGIRGRMLEQAIEAGDLDAAHDAAQRLWAAGDRRFDAQLVLMVDAMRRSDWKAARTYMAGRADKTGADTIARLITPTVNAWIDIGAREKFPEQHLLAVNSPTRPEPALTLQVALVQIAAKRADSAAALTDNITLTDRTSQLVATRVAATLDKADESEAAKRLRGRIALASGQREDPMLLLPDQPVSTPREGVAQWLGILADGLARTPNGSAKLPLLFARAAYWLNDEDWAVRTTLVEALDRNGQREEAMVLLDAGHQELPGVLTMRRAELMADSGDLAGAAKLAETAANANPARGLLVRFADIARRSGDPTAAGRAYERLEAALGDDEGDRALRGTLLIARADLLLQAGRWDEAQPLMERAVALRPGDASILNFAGYSALERRKDIEQSLARIETAWRREPRNASIADSLGWAYFLTGRTDDAVDLLEKAQRGEPDNAVIVEHLGDAYWKAGQKFRARYNWRAAALLADAEMATRLVAKLRDGLTPATTAP</sequence>
<gene>
    <name evidence="2" type="ORF">GGR90_001917</name>
</gene>
<keyword evidence="1" id="KW-0802">TPR repeat</keyword>
<evidence type="ECO:0000313" key="3">
    <source>
        <dbReference type="Proteomes" id="UP000535078"/>
    </source>
</evidence>
<dbReference type="EMBL" id="JAATIT010000002">
    <property type="protein sequence ID" value="NJB89742.1"/>
    <property type="molecule type" value="Genomic_DNA"/>
</dbReference>
<evidence type="ECO:0000256" key="1">
    <source>
        <dbReference type="PROSITE-ProRule" id="PRU00339"/>
    </source>
</evidence>
<dbReference type="InterPro" id="IPR019734">
    <property type="entry name" value="TPR_rpt"/>
</dbReference>
<dbReference type="Proteomes" id="UP000535078">
    <property type="component" value="Unassembled WGS sequence"/>
</dbReference>
<evidence type="ECO:0000313" key="2">
    <source>
        <dbReference type="EMBL" id="NJB89742.1"/>
    </source>
</evidence>
<dbReference type="InterPro" id="IPR011990">
    <property type="entry name" value="TPR-like_helical_dom_sf"/>
</dbReference>
<dbReference type="Pfam" id="PF13432">
    <property type="entry name" value="TPR_16"/>
    <property type="match status" value="1"/>
</dbReference>
<dbReference type="PROSITE" id="PS50005">
    <property type="entry name" value="TPR"/>
    <property type="match status" value="1"/>
</dbReference>
<keyword evidence="3" id="KW-1185">Reference proteome</keyword>
<accession>A0A7X5XR31</accession>
<dbReference type="Gene3D" id="1.25.40.10">
    <property type="entry name" value="Tetratricopeptide repeat domain"/>
    <property type="match status" value="1"/>
</dbReference>
<dbReference type="RefSeq" id="WP_342449924.1">
    <property type="nucleotide sequence ID" value="NZ_JAATIT010000002.1"/>
</dbReference>
<feature type="repeat" description="TPR" evidence="1">
    <location>
        <begin position="449"/>
        <end position="482"/>
    </location>
</feature>
<organism evidence="2 3">
    <name type="scientific">Sphingopyxis italica</name>
    <dbReference type="NCBI Taxonomy" id="1129133"/>
    <lineage>
        <taxon>Bacteria</taxon>
        <taxon>Pseudomonadati</taxon>
        <taxon>Pseudomonadota</taxon>
        <taxon>Alphaproteobacteria</taxon>
        <taxon>Sphingomonadales</taxon>
        <taxon>Sphingomonadaceae</taxon>
        <taxon>Sphingopyxis</taxon>
    </lineage>
</organism>
<name>A0A7X5XR31_9SPHN</name>
<comment type="caution">
    <text evidence="2">The sequence shown here is derived from an EMBL/GenBank/DDBJ whole genome shotgun (WGS) entry which is preliminary data.</text>
</comment>
<dbReference type="AlphaFoldDB" id="A0A7X5XR31"/>
<dbReference type="SUPFAM" id="SSF48452">
    <property type="entry name" value="TPR-like"/>
    <property type="match status" value="1"/>
</dbReference>
<proteinExistence type="predicted"/>
<protein>
    <submittedName>
        <fullName evidence="2">Tetratricopeptide (TPR) repeat protein</fullName>
    </submittedName>
</protein>
<reference evidence="2 3" key="1">
    <citation type="submission" date="2020-03" db="EMBL/GenBank/DDBJ databases">
        <title>Genomic Encyclopedia of Type Strains, Phase IV (KMG-IV): sequencing the most valuable type-strain genomes for metagenomic binning, comparative biology and taxonomic classification.</title>
        <authorList>
            <person name="Goeker M."/>
        </authorList>
    </citation>
    <scope>NUCLEOTIDE SEQUENCE [LARGE SCALE GENOMIC DNA]</scope>
    <source>
        <strain evidence="2 3">DSM 25229</strain>
    </source>
</reference>